<name>A0A150IGZ2_9EURY</name>
<keyword evidence="2 6" id="KW-0489">Methyltransferase</keyword>
<dbReference type="SUPFAM" id="SSF53335">
    <property type="entry name" value="S-adenosyl-L-methionine-dependent methyltransferases"/>
    <property type="match status" value="1"/>
</dbReference>
<comment type="similarity">
    <text evidence="6">Belongs to the class I-like SAM-binding methyltransferase superfamily. RsmB/NOP family.</text>
</comment>
<dbReference type="InterPro" id="IPR011023">
    <property type="entry name" value="Nop2p"/>
</dbReference>
<keyword evidence="5 6" id="KW-0694">RNA-binding</keyword>
<dbReference type="PANTHER" id="PTHR22807:SF74">
    <property type="entry name" value="TRNA (CYTOSINE(48)-C(5))-METHYLTRANSFERASE"/>
    <property type="match status" value="1"/>
</dbReference>
<dbReference type="InterPro" id="IPR049560">
    <property type="entry name" value="MeTrfase_RsmB-F_NOP2_cat"/>
</dbReference>
<dbReference type="Pfam" id="PF17125">
    <property type="entry name" value="Methyltr_RsmF_N"/>
    <property type="match status" value="1"/>
</dbReference>
<dbReference type="GO" id="GO:0016428">
    <property type="term" value="F:tRNA (cytidine-5-)-methyltransferase activity"/>
    <property type="evidence" value="ECO:0007669"/>
    <property type="project" value="TreeGrafter"/>
</dbReference>
<feature type="domain" description="SAM-dependent MTase RsmB/NOP-type" evidence="7">
    <location>
        <begin position="36"/>
        <end position="320"/>
    </location>
</feature>
<dbReference type="Gene3D" id="3.40.50.150">
    <property type="entry name" value="Vaccinia Virus protein VP39"/>
    <property type="match status" value="1"/>
</dbReference>
<gene>
    <name evidence="8" type="primary">trm4</name>
    <name evidence="8" type="ORF">AMQ22_02325</name>
</gene>
<dbReference type="InterPro" id="IPR001678">
    <property type="entry name" value="MeTrfase_RsmB-F_NOP2_dom"/>
</dbReference>
<dbReference type="EC" id="2.1.1.-" evidence="8"/>
<dbReference type="AlphaFoldDB" id="A0A150IGZ2"/>
<keyword evidence="1" id="KW-0963">Cytoplasm</keyword>
<dbReference type="InterPro" id="IPR023267">
    <property type="entry name" value="RCMT"/>
</dbReference>
<evidence type="ECO:0000313" key="9">
    <source>
        <dbReference type="Proteomes" id="UP000075398"/>
    </source>
</evidence>
<feature type="binding site" evidence="6">
    <location>
        <position position="149"/>
    </location>
    <ligand>
        <name>S-adenosyl-L-methionine</name>
        <dbReference type="ChEBI" id="CHEBI:59789"/>
    </ligand>
</feature>
<dbReference type="GO" id="GO:0030488">
    <property type="term" value="P:tRNA methylation"/>
    <property type="evidence" value="ECO:0007669"/>
    <property type="project" value="TreeGrafter"/>
</dbReference>
<keyword evidence="4 6" id="KW-0949">S-adenosyl-L-methionine</keyword>
<dbReference type="PANTHER" id="PTHR22807">
    <property type="entry name" value="NOP2 YEAST -RELATED NOL1/NOP2/FMU SUN DOMAIN-CONTAINING"/>
    <property type="match status" value="1"/>
</dbReference>
<dbReference type="Proteomes" id="UP000075398">
    <property type="component" value="Unassembled WGS sequence"/>
</dbReference>
<dbReference type="PROSITE" id="PS51686">
    <property type="entry name" value="SAM_MT_RSMB_NOP"/>
    <property type="match status" value="1"/>
</dbReference>
<accession>A0A150IGZ2</accession>
<dbReference type="InterPro" id="IPR031341">
    <property type="entry name" value="Methyltr_RsmF_N"/>
</dbReference>
<protein>
    <submittedName>
        <fullName evidence="8">tRNA (Cytosine(48)-C(5))-methyltransferase</fullName>
        <ecNumber evidence="8">2.1.1.-</ecNumber>
    </submittedName>
</protein>
<reference evidence="8 9" key="1">
    <citation type="journal article" date="2016" name="ISME J.">
        <title>Chasing the elusive Euryarchaeota class WSA2: genomes reveal a uniquely fastidious methyl-reducing methanogen.</title>
        <authorList>
            <person name="Nobu M.K."/>
            <person name="Narihiro T."/>
            <person name="Kuroda K."/>
            <person name="Mei R."/>
            <person name="Liu W.T."/>
        </authorList>
    </citation>
    <scope>NUCLEOTIDE SEQUENCE [LARGE SCALE GENOMIC DNA]</scope>
    <source>
        <strain evidence="8">U1lsi0528_Bin055</strain>
    </source>
</reference>
<evidence type="ECO:0000256" key="3">
    <source>
        <dbReference type="ARBA" id="ARBA00022679"/>
    </source>
</evidence>
<feature type="binding site" evidence="6">
    <location>
        <begin position="125"/>
        <end position="131"/>
    </location>
    <ligand>
        <name>S-adenosyl-L-methionine</name>
        <dbReference type="ChEBI" id="CHEBI:59789"/>
    </ligand>
</feature>
<organism evidence="8 9">
    <name type="scientific">Candidatus Methanofastidiosum methylothiophilum</name>
    <dbReference type="NCBI Taxonomy" id="1705564"/>
    <lineage>
        <taxon>Archaea</taxon>
        <taxon>Methanobacteriati</taxon>
        <taxon>Methanobacteriota</taxon>
        <taxon>Stenosarchaea group</taxon>
        <taxon>Candidatus Methanofastidiosia</taxon>
        <taxon>Candidatus Methanofastidiosales</taxon>
        <taxon>Candidatus Methanofastidiosaceae</taxon>
        <taxon>Candidatus Methanofastidiosum</taxon>
    </lineage>
</organism>
<evidence type="ECO:0000256" key="1">
    <source>
        <dbReference type="ARBA" id="ARBA00022490"/>
    </source>
</evidence>
<evidence type="ECO:0000259" key="7">
    <source>
        <dbReference type="PROSITE" id="PS51686"/>
    </source>
</evidence>
<dbReference type="Pfam" id="PF01189">
    <property type="entry name" value="Methyltr_RsmB-F"/>
    <property type="match status" value="1"/>
</dbReference>
<feature type="binding site" evidence="6">
    <location>
        <position position="193"/>
    </location>
    <ligand>
        <name>S-adenosyl-L-methionine</name>
        <dbReference type="ChEBI" id="CHEBI:59789"/>
    </ligand>
</feature>
<comment type="caution">
    <text evidence="8">The sequence shown here is derived from an EMBL/GenBank/DDBJ whole genome shotgun (WGS) entry which is preliminary data.</text>
</comment>
<dbReference type="EMBL" id="LNGC01000304">
    <property type="protein sequence ID" value="KYC44277.1"/>
    <property type="molecule type" value="Genomic_DNA"/>
</dbReference>
<evidence type="ECO:0000256" key="2">
    <source>
        <dbReference type="ARBA" id="ARBA00022603"/>
    </source>
</evidence>
<sequence>MFVDLMKLSDIAREYGYSFDNLKRYNEMFGEKLPEFIAANETENKDSIRINTIKISREELTERLTENGFVLKNIGDFGFIIEESKFSISSTQENLLGYFYIQGVAEMIVSPILSPDKNDFVVDMCAAPGGKTTHLSAMMENQGVIYAFDINRRRLSALKNNITRLGCLNIAVFNLNGEEIIKIKNSPDKILLDAPCTGSGIIRKDSLRKSIKSTHDVIFLSEIQKKLLKSAIQSLKSGGTLLYTTCSIEPEENEFVVQWALDNFDIKLLKIDADINGIPLEKGFTEIFGRKLSDEILLCRRSLPHVHNTNGLFMAKITKS</sequence>
<feature type="active site" description="Nucleophile" evidence="6">
    <location>
        <position position="246"/>
    </location>
</feature>
<dbReference type="PRINTS" id="PR02008">
    <property type="entry name" value="RCMTFAMILY"/>
</dbReference>
<evidence type="ECO:0000313" key="8">
    <source>
        <dbReference type="EMBL" id="KYC44277.1"/>
    </source>
</evidence>
<keyword evidence="3 6" id="KW-0808">Transferase</keyword>
<comment type="caution">
    <text evidence="6">Lacks conserved residue(s) required for the propagation of feature annotation.</text>
</comment>
<dbReference type="Gene3D" id="3.30.70.1170">
    <property type="entry name" value="Sun protein, domain 3"/>
    <property type="match status" value="1"/>
</dbReference>
<evidence type="ECO:0000256" key="4">
    <source>
        <dbReference type="ARBA" id="ARBA00022691"/>
    </source>
</evidence>
<evidence type="ECO:0000256" key="6">
    <source>
        <dbReference type="PROSITE-ProRule" id="PRU01023"/>
    </source>
</evidence>
<evidence type="ECO:0000256" key="5">
    <source>
        <dbReference type="ARBA" id="ARBA00022884"/>
    </source>
</evidence>
<proteinExistence type="inferred from homology"/>
<dbReference type="NCBIfam" id="TIGR00446">
    <property type="entry name" value="nop2p"/>
    <property type="match status" value="1"/>
</dbReference>
<dbReference type="InterPro" id="IPR029063">
    <property type="entry name" value="SAM-dependent_MTases_sf"/>
</dbReference>
<dbReference type="GO" id="GO:0003723">
    <property type="term" value="F:RNA binding"/>
    <property type="evidence" value="ECO:0007669"/>
    <property type="project" value="UniProtKB-UniRule"/>
</dbReference>
<dbReference type="STRING" id="1705564.APG08_00244"/>